<reference evidence="1" key="1">
    <citation type="submission" date="2023-11" db="EMBL/GenBank/DDBJ databases">
        <authorList>
            <person name="Poullet M."/>
        </authorList>
    </citation>
    <scope>NUCLEOTIDE SEQUENCE</scope>
    <source>
        <strain evidence="1">E1834</strain>
    </source>
</reference>
<sequence>MTPLEFIYILFYNNICEQIRVLKIIKNNLYPLYQPEQSFLYKNFLNVQFSEFLFPLYSLKTKKV</sequence>
<dbReference type="EMBL" id="CAVMJV010000033">
    <property type="protein sequence ID" value="CAK5077883.1"/>
    <property type="molecule type" value="Genomic_DNA"/>
</dbReference>
<protein>
    <submittedName>
        <fullName evidence="1">Uncharacterized protein</fullName>
    </submittedName>
</protein>
<comment type="caution">
    <text evidence="1">The sequence shown here is derived from an EMBL/GenBank/DDBJ whole genome shotgun (WGS) entry which is preliminary data.</text>
</comment>
<evidence type="ECO:0000313" key="2">
    <source>
        <dbReference type="Proteomes" id="UP001497535"/>
    </source>
</evidence>
<accession>A0ACB0ZFU6</accession>
<proteinExistence type="predicted"/>
<dbReference type="Proteomes" id="UP001497535">
    <property type="component" value="Unassembled WGS sequence"/>
</dbReference>
<gene>
    <name evidence="1" type="ORF">MENTE1834_LOCUS24852</name>
</gene>
<organism evidence="1 2">
    <name type="scientific">Meloidogyne enterolobii</name>
    <name type="common">Root-knot nematode worm</name>
    <name type="synonym">Meloidogyne mayaguensis</name>
    <dbReference type="NCBI Taxonomy" id="390850"/>
    <lineage>
        <taxon>Eukaryota</taxon>
        <taxon>Metazoa</taxon>
        <taxon>Ecdysozoa</taxon>
        <taxon>Nematoda</taxon>
        <taxon>Chromadorea</taxon>
        <taxon>Rhabditida</taxon>
        <taxon>Tylenchina</taxon>
        <taxon>Tylenchomorpha</taxon>
        <taxon>Tylenchoidea</taxon>
        <taxon>Meloidogynidae</taxon>
        <taxon>Meloidogyninae</taxon>
        <taxon>Meloidogyne</taxon>
    </lineage>
</organism>
<evidence type="ECO:0000313" key="1">
    <source>
        <dbReference type="EMBL" id="CAK5077883.1"/>
    </source>
</evidence>
<name>A0ACB0ZFU6_MELEN</name>
<keyword evidence="2" id="KW-1185">Reference proteome</keyword>